<protein>
    <recommendedName>
        <fullName evidence="1">BTB domain-containing protein</fullName>
    </recommendedName>
</protein>
<gene>
    <name evidence="2" type="ORF">PT974_07134</name>
</gene>
<dbReference type="Gene3D" id="3.30.710.10">
    <property type="entry name" value="Potassium Channel Kv1.1, Chain A"/>
    <property type="match status" value="1"/>
</dbReference>
<dbReference type="InterPro" id="IPR000210">
    <property type="entry name" value="BTB/POZ_dom"/>
</dbReference>
<dbReference type="Pfam" id="PF00651">
    <property type="entry name" value="BTB"/>
    <property type="match status" value="1"/>
</dbReference>
<reference evidence="2 3" key="1">
    <citation type="submission" date="2024-01" db="EMBL/GenBank/DDBJ databases">
        <title>Complete genome of Cladobotryum mycophilum ATHUM6906.</title>
        <authorList>
            <person name="Christinaki A.C."/>
            <person name="Myridakis A.I."/>
            <person name="Kouvelis V.N."/>
        </authorList>
    </citation>
    <scope>NUCLEOTIDE SEQUENCE [LARGE SCALE GENOMIC DNA]</scope>
    <source>
        <strain evidence="2 3">ATHUM6906</strain>
    </source>
</reference>
<evidence type="ECO:0000313" key="3">
    <source>
        <dbReference type="Proteomes" id="UP001338125"/>
    </source>
</evidence>
<dbReference type="CDD" id="cd18186">
    <property type="entry name" value="BTB_POZ_ZBTB_KLHL-like"/>
    <property type="match status" value="1"/>
</dbReference>
<comment type="caution">
    <text evidence="2">The sequence shown here is derived from an EMBL/GenBank/DDBJ whole genome shotgun (WGS) entry which is preliminary data.</text>
</comment>
<dbReference type="SUPFAM" id="SSF54695">
    <property type="entry name" value="POZ domain"/>
    <property type="match status" value="1"/>
</dbReference>
<evidence type="ECO:0000259" key="1">
    <source>
        <dbReference type="PROSITE" id="PS50097"/>
    </source>
</evidence>
<dbReference type="PROSITE" id="PS50097">
    <property type="entry name" value="BTB"/>
    <property type="match status" value="1"/>
</dbReference>
<dbReference type="InterPro" id="IPR011333">
    <property type="entry name" value="SKP1/BTB/POZ_sf"/>
</dbReference>
<proteinExistence type="predicted"/>
<name>A0ABR0SNM7_9HYPO</name>
<dbReference type="EMBL" id="JAVFKD010000012">
    <property type="protein sequence ID" value="KAK5993698.1"/>
    <property type="molecule type" value="Genomic_DNA"/>
</dbReference>
<dbReference type="Proteomes" id="UP001338125">
    <property type="component" value="Unassembled WGS sequence"/>
</dbReference>
<sequence length="346" mass="39197">MAAVASTGSEGAQGPPSDEVVILHKKGDVVLVVSEGTAGKSAKFLVHSEVLQAASDYFTRLFNPFFKEGDMLETEECPEIELKEDDPAAMKILLSLVHFKDFHKYETLTLREIHAVAKLSDKYLFNDALKPWCSLWASISDIDLYSPKDYGLSLAIAHLLFDNNTMFNVMESMVHNTVPHLDKVWSSTEFLENIPQHLIDIMKSDMLRAKSDIMRQINQVERELRKSTDVFDHVVGTRCISCFAFSVNHRKRCSECIIGQSEAETCTMPGRILEFFDILCKEEIWPSFKLKLSISEIKCRIKRIPQSHNCSGSDRCPLKKQLTALSRNVQGMTVTLGFSRADLERR</sequence>
<evidence type="ECO:0000313" key="2">
    <source>
        <dbReference type="EMBL" id="KAK5993698.1"/>
    </source>
</evidence>
<feature type="domain" description="BTB" evidence="1">
    <location>
        <begin position="27"/>
        <end position="98"/>
    </location>
</feature>
<accession>A0ABR0SNM7</accession>
<keyword evidence="3" id="KW-1185">Reference proteome</keyword>
<organism evidence="2 3">
    <name type="scientific">Cladobotryum mycophilum</name>
    <dbReference type="NCBI Taxonomy" id="491253"/>
    <lineage>
        <taxon>Eukaryota</taxon>
        <taxon>Fungi</taxon>
        <taxon>Dikarya</taxon>
        <taxon>Ascomycota</taxon>
        <taxon>Pezizomycotina</taxon>
        <taxon>Sordariomycetes</taxon>
        <taxon>Hypocreomycetidae</taxon>
        <taxon>Hypocreales</taxon>
        <taxon>Hypocreaceae</taxon>
        <taxon>Cladobotryum</taxon>
    </lineage>
</organism>